<protein>
    <submittedName>
        <fullName evidence="1">Uncharacterized protein</fullName>
    </submittedName>
</protein>
<evidence type="ECO:0000313" key="1">
    <source>
        <dbReference type="EMBL" id="CAD8073313.1"/>
    </source>
</evidence>
<organism evidence="1 2">
    <name type="scientific">Paramecium sonneborni</name>
    <dbReference type="NCBI Taxonomy" id="65129"/>
    <lineage>
        <taxon>Eukaryota</taxon>
        <taxon>Sar</taxon>
        <taxon>Alveolata</taxon>
        <taxon>Ciliophora</taxon>
        <taxon>Intramacronucleata</taxon>
        <taxon>Oligohymenophorea</taxon>
        <taxon>Peniculida</taxon>
        <taxon>Parameciidae</taxon>
        <taxon>Paramecium</taxon>
    </lineage>
</organism>
<comment type="caution">
    <text evidence="1">The sequence shown here is derived from an EMBL/GenBank/DDBJ whole genome shotgun (WGS) entry which is preliminary data.</text>
</comment>
<accession>A0A8S1M5X3</accession>
<dbReference type="EMBL" id="CAJJDN010000030">
    <property type="protein sequence ID" value="CAD8073313.1"/>
    <property type="molecule type" value="Genomic_DNA"/>
</dbReference>
<sequence>MNNFQEEQNLGDEDPFQQNFINELVMNTLAQDQLKPYKIQIKKMSYKKIAKHQYANRIRNHKD</sequence>
<reference evidence="1" key="1">
    <citation type="submission" date="2021-01" db="EMBL/GenBank/DDBJ databases">
        <authorList>
            <consortium name="Genoscope - CEA"/>
            <person name="William W."/>
        </authorList>
    </citation>
    <scope>NUCLEOTIDE SEQUENCE</scope>
</reference>
<dbReference type="AlphaFoldDB" id="A0A8S1M5X3"/>
<gene>
    <name evidence="1" type="ORF">PSON_ATCC_30995.1.T0300241</name>
</gene>
<keyword evidence="2" id="KW-1185">Reference proteome</keyword>
<name>A0A8S1M5X3_9CILI</name>
<proteinExistence type="predicted"/>
<evidence type="ECO:0000313" key="2">
    <source>
        <dbReference type="Proteomes" id="UP000692954"/>
    </source>
</evidence>
<dbReference type="Proteomes" id="UP000692954">
    <property type="component" value="Unassembled WGS sequence"/>
</dbReference>